<evidence type="ECO:0000313" key="5">
    <source>
        <dbReference type="Proteomes" id="UP001634394"/>
    </source>
</evidence>
<dbReference type="InterPro" id="IPR036812">
    <property type="entry name" value="NAD(P)_OxRdtase_dom_sf"/>
</dbReference>
<dbReference type="PANTHER" id="PTHR43827">
    <property type="entry name" value="2,5-DIKETO-D-GLUCONIC ACID REDUCTASE"/>
    <property type="match status" value="1"/>
</dbReference>
<name>A0ABD3V1F7_SINWO</name>
<evidence type="ECO:0000259" key="3">
    <source>
        <dbReference type="Pfam" id="PF00248"/>
    </source>
</evidence>
<dbReference type="InterPro" id="IPR020471">
    <property type="entry name" value="AKR"/>
</dbReference>
<dbReference type="SUPFAM" id="SSF51430">
    <property type="entry name" value="NAD(P)-linked oxidoreductase"/>
    <property type="match status" value="2"/>
</dbReference>
<dbReference type="InterPro" id="IPR018170">
    <property type="entry name" value="Aldo/ket_reductase_CS"/>
</dbReference>
<dbReference type="PRINTS" id="PR00069">
    <property type="entry name" value="ALDKETRDTASE"/>
</dbReference>
<dbReference type="CDD" id="cd19071">
    <property type="entry name" value="AKR_AKR1-5-like"/>
    <property type="match status" value="2"/>
</dbReference>
<dbReference type="GO" id="GO:0016491">
    <property type="term" value="F:oxidoreductase activity"/>
    <property type="evidence" value="ECO:0007669"/>
    <property type="project" value="UniProtKB-KW"/>
</dbReference>
<sequence length="758" mass="85234">MVTLATSIESRIRLNDGVEMPMFGLGVYQSPKGEETEMAVIHSLKHKYRMIDTAEIYRNEEECGHAIKKSGIPRKDIFLVTKLWENGAKSCHSHFSNSLERLGLDYVDMYLIHSPTGKKIVETYKAMLEIKAQGRIRSVGVSNFGVHHLQGLERAGLPPPSVNQIELHPWQRKEDIVAYCQQKGIHLVAYSPLARGKHFGDKDLVKLAQKYNKTEAQVLVRWCVQHGFIVIPKSTSAKRIEENADVFDFSIAKEDMDYLDHLPERSVGWNPCVEPWEAKERIAATLKLNVECVGVPVPSSNVECVGVPVPSSNVECVGVPVPSSNVECVGVPVPSSNVECVGVPVPSSNVECVGVPVPSSNVECVVVPTEVSLFIGAATGTHCKLDKKPQVPNVKADKKPYIQCKIDKKIHSPIYKKIHTMVTIATSLESQVRLNDGVDIPMFGLGVYEARDGGEAERAVTHALNHKYRLIDTAEFYENEADCGRAIRKSDIPRKDIFLVTKLWDNGAKNCQSHFATSHKKLGLDYVDMYLIHSPNGNKIVETYKTMLDLKAQGLIRSVGVSNFGVQHLKGLEKAGLPLPSVNQIELHPWQRKEDIVAYCRQKGIYPMAYSPLVKGQRFGDTNLVKLAQKYNKTEAQILIRWCVQHGFIVIPKSANPKRIEENTKVFDWSISEEDMKLLLWPYSRDQKWQHHPLFRTQAINRHNPKEIYFDIPRDGSNMFSSSELPSGMMPYLPKWTRVPASFDLLEKEEPAFNLLSE</sequence>
<gene>
    <name evidence="4" type="ORF">ACJMK2_014690</name>
</gene>
<dbReference type="PROSITE" id="PS00063">
    <property type="entry name" value="ALDOKETO_REDUCTASE_3"/>
    <property type="match status" value="2"/>
</dbReference>
<dbReference type="Pfam" id="PF00248">
    <property type="entry name" value="Aldo_ket_red"/>
    <property type="match status" value="2"/>
</dbReference>
<dbReference type="InterPro" id="IPR023210">
    <property type="entry name" value="NADP_OxRdtase_dom"/>
</dbReference>
<feature type="domain" description="NADP-dependent oxidoreductase" evidence="3">
    <location>
        <begin position="34"/>
        <end position="262"/>
    </location>
</feature>
<accession>A0ABD3V1F7</accession>
<reference evidence="4 5" key="1">
    <citation type="submission" date="2024-11" db="EMBL/GenBank/DDBJ databases">
        <title>Chromosome-level genome assembly of the freshwater bivalve Anodonta woodiana.</title>
        <authorList>
            <person name="Chen X."/>
        </authorList>
    </citation>
    <scope>NUCLEOTIDE SEQUENCE [LARGE SCALE GENOMIC DNA]</scope>
    <source>
        <strain evidence="4">MN2024</strain>
        <tissue evidence="4">Gills</tissue>
    </source>
</reference>
<keyword evidence="5" id="KW-1185">Reference proteome</keyword>
<evidence type="ECO:0000256" key="2">
    <source>
        <dbReference type="ARBA" id="ARBA00023002"/>
    </source>
</evidence>
<dbReference type="Gene3D" id="3.20.20.100">
    <property type="entry name" value="NADP-dependent oxidoreductase domain"/>
    <property type="match status" value="2"/>
</dbReference>
<feature type="domain" description="NADP-dependent oxidoreductase" evidence="3">
    <location>
        <begin position="454"/>
        <end position="678"/>
    </location>
</feature>
<comment type="caution">
    <text evidence="4">The sequence shown here is derived from an EMBL/GenBank/DDBJ whole genome shotgun (WGS) entry which is preliminary data.</text>
</comment>
<proteinExistence type="inferred from homology"/>
<dbReference type="PROSITE" id="PS00062">
    <property type="entry name" value="ALDOKETO_REDUCTASE_2"/>
    <property type="match status" value="2"/>
</dbReference>
<keyword evidence="2" id="KW-0560">Oxidoreductase</keyword>
<dbReference type="FunFam" id="3.20.20.100:FF:000015">
    <property type="entry name" value="Oxidoreductase, aldo/keto reductase family"/>
    <property type="match status" value="2"/>
</dbReference>
<comment type="similarity">
    <text evidence="1">Belongs to the aldo/keto reductase family.</text>
</comment>
<organism evidence="4 5">
    <name type="scientific">Sinanodonta woodiana</name>
    <name type="common">Chinese pond mussel</name>
    <name type="synonym">Anodonta woodiana</name>
    <dbReference type="NCBI Taxonomy" id="1069815"/>
    <lineage>
        <taxon>Eukaryota</taxon>
        <taxon>Metazoa</taxon>
        <taxon>Spiralia</taxon>
        <taxon>Lophotrochozoa</taxon>
        <taxon>Mollusca</taxon>
        <taxon>Bivalvia</taxon>
        <taxon>Autobranchia</taxon>
        <taxon>Heteroconchia</taxon>
        <taxon>Palaeoheterodonta</taxon>
        <taxon>Unionida</taxon>
        <taxon>Unionoidea</taxon>
        <taxon>Unionidae</taxon>
        <taxon>Unioninae</taxon>
        <taxon>Sinanodonta</taxon>
    </lineage>
</organism>
<dbReference type="AlphaFoldDB" id="A0ABD3V1F7"/>
<dbReference type="Proteomes" id="UP001634394">
    <property type="component" value="Unassembled WGS sequence"/>
</dbReference>
<dbReference type="PANTHER" id="PTHR43827:SF13">
    <property type="entry name" value="ALDO_KETO REDUCTASE FAMILY PROTEIN"/>
    <property type="match status" value="1"/>
</dbReference>
<evidence type="ECO:0000313" key="4">
    <source>
        <dbReference type="EMBL" id="KAL3855479.1"/>
    </source>
</evidence>
<evidence type="ECO:0000256" key="1">
    <source>
        <dbReference type="ARBA" id="ARBA00007905"/>
    </source>
</evidence>
<dbReference type="EMBL" id="JBJQND010000014">
    <property type="protein sequence ID" value="KAL3855479.1"/>
    <property type="molecule type" value="Genomic_DNA"/>
</dbReference>
<protein>
    <recommendedName>
        <fullName evidence="3">NADP-dependent oxidoreductase domain-containing protein</fullName>
    </recommendedName>
</protein>